<proteinExistence type="inferred from homology"/>
<evidence type="ECO:0000313" key="4">
    <source>
        <dbReference type="EMBL" id="ELT99147.1"/>
    </source>
</evidence>
<dbReference type="OrthoDB" id="10248838at2759"/>
<evidence type="ECO:0000256" key="3">
    <source>
        <dbReference type="ARBA" id="ARBA00022833"/>
    </source>
</evidence>
<dbReference type="Pfam" id="PF05907">
    <property type="entry name" value="CXXC_Zn-b_euk"/>
    <property type="match status" value="1"/>
</dbReference>
<dbReference type="AlphaFoldDB" id="R7TZU3"/>
<dbReference type="STRING" id="283909.R7TZU3"/>
<sequence>MVKIGLQLKAQLEKITNLRPEGDDFRWYMKLKCVNCGEETPDFVYLTLEENQPLKGGRGHASLVLKCKGCMRENSIDIIQDSIGKYTMDDCPKFKTIVAFDCRGVEPIAFDPRVSWSAEGEETRSPFAVDLSQGDWADFDEKNSESVGIYELENQFVSLKH</sequence>
<name>R7TZU3_CAPTE</name>
<evidence type="ECO:0008006" key="7">
    <source>
        <dbReference type="Google" id="ProtNLM"/>
    </source>
</evidence>
<accession>R7TZU3</accession>
<dbReference type="PANTHER" id="PTHR12857:SF0">
    <property type="entry name" value="CXXC MOTIF CONTAINING ZINC BINDING PROTEIN"/>
    <property type="match status" value="1"/>
</dbReference>
<comment type="similarity">
    <text evidence="1">Belongs to the UPF0587 family.</text>
</comment>
<dbReference type="Proteomes" id="UP000014760">
    <property type="component" value="Unassembled WGS sequence"/>
</dbReference>
<reference evidence="4 6" key="2">
    <citation type="journal article" date="2013" name="Nature">
        <title>Insights into bilaterian evolution from three spiralian genomes.</title>
        <authorList>
            <person name="Simakov O."/>
            <person name="Marletaz F."/>
            <person name="Cho S.J."/>
            <person name="Edsinger-Gonzales E."/>
            <person name="Havlak P."/>
            <person name="Hellsten U."/>
            <person name="Kuo D.H."/>
            <person name="Larsson T."/>
            <person name="Lv J."/>
            <person name="Arendt D."/>
            <person name="Savage R."/>
            <person name="Osoegawa K."/>
            <person name="de Jong P."/>
            <person name="Grimwood J."/>
            <person name="Chapman J.A."/>
            <person name="Shapiro H."/>
            <person name="Aerts A."/>
            <person name="Otillar R.P."/>
            <person name="Terry A.Y."/>
            <person name="Boore J.L."/>
            <person name="Grigoriev I.V."/>
            <person name="Lindberg D.R."/>
            <person name="Seaver E.C."/>
            <person name="Weisblat D.A."/>
            <person name="Putnam N.H."/>
            <person name="Rokhsar D.S."/>
        </authorList>
    </citation>
    <scope>NUCLEOTIDE SEQUENCE</scope>
    <source>
        <strain evidence="4 6">I ESC-2004</strain>
    </source>
</reference>
<evidence type="ECO:0000313" key="6">
    <source>
        <dbReference type="Proteomes" id="UP000014760"/>
    </source>
</evidence>
<dbReference type="GO" id="GO:0008270">
    <property type="term" value="F:zinc ion binding"/>
    <property type="evidence" value="ECO:0007669"/>
    <property type="project" value="TreeGrafter"/>
</dbReference>
<dbReference type="EMBL" id="AMQN01001976">
    <property type="status" value="NOT_ANNOTATED_CDS"/>
    <property type="molecule type" value="Genomic_DNA"/>
</dbReference>
<keyword evidence="3" id="KW-0862">Zinc</keyword>
<dbReference type="EMBL" id="KB307198">
    <property type="protein sequence ID" value="ELT99147.1"/>
    <property type="molecule type" value="Genomic_DNA"/>
</dbReference>
<keyword evidence="2" id="KW-0479">Metal-binding</keyword>
<evidence type="ECO:0000256" key="1">
    <source>
        <dbReference type="ARBA" id="ARBA00007818"/>
    </source>
</evidence>
<dbReference type="EnsemblMetazoa" id="CapteT183158">
    <property type="protein sequence ID" value="CapteP183158"/>
    <property type="gene ID" value="CapteG183158"/>
</dbReference>
<reference evidence="5" key="3">
    <citation type="submission" date="2015-06" db="UniProtKB">
        <authorList>
            <consortium name="EnsemblMetazoa"/>
        </authorList>
    </citation>
    <scope>IDENTIFICATION</scope>
</reference>
<evidence type="ECO:0000256" key="2">
    <source>
        <dbReference type="ARBA" id="ARBA00022723"/>
    </source>
</evidence>
<gene>
    <name evidence="4" type="ORF">CAPTEDRAFT_183158</name>
</gene>
<dbReference type="OMA" id="TAHFVWR"/>
<dbReference type="InterPro" id="IPR008584">
    <property type="entry name" value="CXXC_Zn-binding_euk"/>
</dbReference>
<organism evidence="4">
    <name type="scientific">Capitella teleta</name>
    <name type="common">Polychaete worm</name>
    <dbReference type="NCBI Taxonomy" id="283909"/>
    <lineage>
        <taxon>Eukaryota</taxon>
        <taxon>Metazoa</taxon>
        <taxon>Spiralia</taxon>
        <taxon>Lophotrochozoa</taxon>
        <taxon>Annelida</taxon>
        <taxon>Polychaeta</taxon>
        <taxon>Sedentaria</taxon>
        <taxon>Scolecida</taxon>
        <taxon>Capitellidae</taxon>
        <taxon>Capitella</taxon>
    </lineage>
</organism>
<evidence type="ECO:0000313" key="5">
    <source>
        <dbReference type="EnsemblMetazoa" id="CapteP183158"/>
    </source>
</evidence>
<dbReference type="SUPFAM" id="SSF141678">
    <property type="entry name" value="MAL13P1.257-like"/>
    <property type="match status" value="1"/>
</dbReference>
<dbReference type="FunCoup" id="R7TZU3">
    <property type="interactions" value="1080"/>
</dbReference>
<protein>
    <recommendedName>
        <fullName evidence="7">CXXC motif containing zinc binding protein</fullName>
    </recommendedName>
</protein>
<reference evidence="6" key="1">
    <citation type="submission" date="2012-12" db="EMBL/GenBank/DDBJ databases">
        <authorList>
            <person name="Hellsten U."/>
            <person name="Grimwood J."/>
            <person name="Chapman J.A."/>
            <person name="Shapiro H."/>
            <person name="Aerts A."/>
            <person name="Otillar R.P."/>
            <person name="Terry A.Y."/>
            <person name="Boore J.L."/>
            <person name="Simakov O."/>
            <person name="Marletaz F."/>
            <person name="Cho S.-J."/>
            <person name="Edsinger-Gonzales E."/>
            <person name="Havlak P."/>
            <person name="Kuo D.-H."/>
            <person name="Larsson T."/>
            <person name="Lv J."/>
            <person name="Arendt D."/>
            <person name="Savage R."/>
            <person name="Osoegawa K."/>
            <person name="de Jong P."/>
            <person name="Lindberg D.R."/>
            <person name="Seaver E.C."/>
            <person name="Weisblat D.A."/>
            <person name="Putnam N.H."/>
            <person name="Grigoriev I.V."/>
            <person name="Rokhsar D.S."/>
        </authorList>
    </citation>
    <scope>NUCLEOTIDE SEQUENCE</scope>
    <source>
        <strain evidence="6">I ESC-2004</strain>
    </source>
</reference>
<keyword evidence="6" id="KW-1185">Reference proteome</keyword>
<dbReference type="HOGENOM" id="CLU_114688_0_0_1"/>
<dbReference type="PANTHER" id="PTHR12857">
    <property type="entry name" value="CXXC MOTIF CONTAINING ZINC BINDING PROTEIN"/>
    <property type="match status" value="1"/>
</dbReference>